<dbReference type="Proteomes" id="UP000231157">
    <property type="component" value="Unassembled WGS sequence"/>
</dbReference>
<reference evidence="5" key="1">
    <citation type="submission" date="2017-09" db="EMBL/GenBank/DDBJ databases">
        <title>Depth-based differentiation of microbial function through sediment-hosted aquifers and enrichment of novel symbionts in the deep terrestrial subsurface.</title>
        <authorList>
            <person name="Probst A.J."/>
            <person name="Ladd B."/>
            <person name="Jarett J.K."/>
            <person name="Geller-Mcgrath D.E."/>
            <person name="Sieber C.M.K."/>
            <person name="Emerson J.B."/>
            <person name="Anantharaman K."/>
            <person name="Thomas B.C."/>
            <person name="Malmstrom R."/>
            <person name="Stieglmeier M."/>
            <person name="Klingl A."/>
            <person name="Woyke T."/>
            <person name="Ryan C.M."/>
            <person name="Banfield J.F."/>
        </authorList>
    </citation>
    <scope>NUCLEOTIDE SEQUENCE [LARGE SCALE GENOMIC DNA]</scope>
</reference>
<evidence type="ECO:0000259" key="3">
    <source>
        <dbReference type="SMART" id="SM00909"/>
    </source>
</evidence>
<feature type="compositionally biased region" description="Polar residues" evidence="1">
    <location>
        <begin position="152"/>
        <end position="164"/>
    </location>
</feature>
<dbReference type="EMBL" id="PFAZ01000001">
    <property type="protein sequence ID" value="PIR89497.1"/>
    <property type="molecule type" value="Genomic_DNA"/>
</dbReference>
<name>A0A2H0USY1_9BACT</name>
<comment type="caution">
    <text evidence="4">The sequence shown here is derived from an EMBL/GenBank/DDBJ whole genome shotgun (WGS) entry which is preliminary data.</text>
</comment>
<dbReference type="SMART" id="SM00909">
    <property type="entry name" value="Germane"/>
    <property type="match status" value="1"/>
</dbReference>
<sequence length="298" mass="31557">MNQNTKSTLYVIGGLIVFIGLGYLLFNSSPDTDKSDLIRVTSPESGATVSSPLTVDGEARGTWYFEASFPVKLLDSDGNELAVTPAEAQGEWMTEDFVPFTATLEFDESYTGDATLVLQKDNPSGLPENDDELRIPLVIGEEAMGESPKGTPVQQQTSSPKPTVSAATSTMSVVAYFTNSKLAPQDTTCEKVFSVTRAIPKTSGVGKAALEELFKGPSASETAAGYETAINPGVVVQSLSISNGVAKVDLNSQLDSQVGGSCRVAAIRSQITETLKQFSTVNSVVISIDGRIEDILQP</sequence>
<dbReference type="Pfam" id="PF10646">
    <property type="entry name" value="Germane"/>
    <property type="match status" value="1"/>
</dbReference>
<feature type="domain" description="GerMN" evidence="3">
    <location>
        <begin position="206"/>
        <end position="297"/>
    </location>
</feature>
<accession>A0A2H0USY1</accession>
<proteinExistence type="predicted"/>
<keyword evidence="2" id="KW-0472">Membrane</keyword>
<evidence type="ECO:0000256" key="1">
    <source>
        <dbReference type="SAM" id="MobiDB-lite"/>
    </source>
</evidence>
<dbReference type="AlphaFoldDB" id="A0A2H0USY1"/>
<evidence type="ECO:0000313" key="5">
    <source>
        <dbReference type="Proteomes" id="UP000231157"/>
    </source>
</evidence>
<feature type="region of interest" description="Disordered" evidence="1">
    <location>
        <begin position="145"/>
        <end position="164"/>
    </location>
</feature>
<evidence type="ECO:0000256" key="2">
    <source>
        <dbReference type="SAM" id="Phobius"/>
    </source>
</evidence>
<keyword evidence="2" id="KW-1133">Transmembrane helix</keyword>
<feature type="transmembrane region" description="Helical" evidence="2">
    <location>
        <begin position="7"/>
        <end position="26"/>
    </location>
</feature>
<protein>
    <recommendedName>
        <fullName evidence="3">GerMN domain-containing protein</fullName>
    </recommendedName>
</protein>
<dbReference type="InterPro" id="IPR018911">
    <property type="entry name" value="Gmad2_Ig-like_dom"/>
</dbReference>
<dbReference type="Pfam" id="PF10648">
    <property type="entry name" value="Gmad2"/>
    <property type="match status" value="1"/>
</dbReference>
<organism evidence="4 5">
    <name type="scientific">Candidatus Harrisonbacteria bacterium CG10_big_fil_rev_8_21_14_0_10_40_38</name>
    <dbReference type="NCBI Taxonomy" id="1974583"/>
    <lineage>
        <taxon>Bacteria</taxon>
        <taxon>Candidatus Harrisoniibacteriota</taxon>
    </lineage>
</organism>
<dbReference type="InterPro" id="IPR019606">
    <property type="entry name" value="GerMN"/>
</dbReference>
<keyword evidence="2" id="KW-0812">Transmembrane</keyword>
<evidence type="ECO:0000313" key="4">
    <source>
        <dbReference type="EMBL" id="PIR89497.1"/>
    </source>
</evidence>
<gene>
    <name evidence="4" type="ORF">COU07_01185</name>
</gene>